<evidence type="ECO:0000313" key="3">
    <source>
        <dbReference type="EMBL" id="KAA9148951.1"/>
    </source>
</evidence>
<evidence type="ECO:0000313" key="4">
    <source>
        <dbReference type="Proteomes" id="UP000319769"/>
    </source>
</evidence>
<protein>
    <submittedName>
        <fullName evidence="3">CPBP family intramembrane metalloprotease</fullName>
    </submittedName>
</protein>
<gene>
    <name evidence="3" type="ORF">FPZ12_044185</name>
</gene>
<dbReference type="Pfam" id="PF02517">
    <property type="entry name" value="Rce1-like"/>
    <property type="match status" value="1"/>
</dbReference>
<dbReference type="GO" id="GO:0080120">
    <property type="term" value="P:CAAX-box protein maturation"/>
    <property type="evidence" value="ECO:0007669"/>
    <property type="project" value="UniProtKB-ARBA"/>
</dbReference>
<dbReference type="AlphaFoldDB" id="A0A5N0UMN4"/>
<feature type="transmembrane region" description="Helical" evidence="1">
    <location>
        <begin position="146"/>
        <end position="167"/>
    </location>
</feature>
<feature type="transmembrane region" description="Helical" evidence="1">
    <location>
        <begin position="117"/>
        <end position="134"/>
    </location>
</feature>
<feature type="transmembrane region" description="Helical" evidence="1">
    <location>
        <begin position="16"/>
        <end position="38"/>
    </location>
</feature>
<evidence type="ECO:0000256" key="1">
    <source>
        <dbReference type="SAM" id="Phobius"/>
    </source>
</evidence>
<dbReference type="Proteomes" id="UP000319769">
    <property type="component" value="Unassembled WGS sequence"/>
</dbReference>
<keyword evidence="3" id="KW-0378">Hydrolase</keyword>
<reference evidence="3" key="1">
    <citation type="submission" date="2019-09" db="EMBL/GenBank/DDBJ databases">
        <authorList>
            <person name="Teo W.F.A."/>
            <person name="Duangmal K."/>
        </authorList>
    </citation>
    <scope>NUCLEOTIDE SEQUENCE [LARGE SCALE GENOMIC DNA]</scope>
    <source>
        <strain evidence="3">K81G1</strain>
    </source>
</reference>
<organism evidence="3 4">
    <name type="scientific">Amycolatopsis acidicola</name>
    <dbReference type="NCBI Taxonomy" id="2596893"/>
    <lineage>
        <taxon>Bacteria</taxon>
        <taxon>Bacillati</taxon>
        <taxon>Actinomycetota</taxon>
        <taxon>Actinomycetes</taxon>
        <taxon>Pseudonocardiales</taxon>
        <taxon>Pseudonocardiaceae</taxon>
        <taxon>Amycolatopsis</taxon>
    </lineage>
</organism>
<accession>A0A5N0UMN4</accession>
<keyword evidence="1" id="KW-0812">Transmembrane</keyword>
<feature type="transmembrane region" description="Helical" evidence="1">
    <location>
        <begin position="179"/>
        <end position="196"/>
    </location>
</feature>
<comment type="caution">
    <text evidence="3">The sequence shown here is derived from an EMBL/GenBank/DDBJ whole genome shotgun (WGS) entry which is preliminary data.</text>
</comment>
<name>A0A5N0UMN4_9PSEU</name>
<feature type="domain" description="CAAX prenyl protease 2/Lysostaphin resistance protein A-like" evidence="2">
    <location>
        <begin position="120"/>
        <end position="215"/>
    </location>
</feature>
<dbReference type="GO" id="GO:0006508">
    <property type="term" value="P:proteolysis"/>
    <property type="evidence" value="ECO:0007669"/>
    <property type="project" value="UniProtKB-KW"/>
</dbReference>
<keyword evidence="4" id="KW-1185">Reference proteome</keyword>
<evidence type="ECO:0000259" key="2">
    <source>
        <dbReference type="Pfam" id="PF02517"/>
    </source>
</evidence>
<feature type="transmembrane region" description="Helical" evidence="1">
    <location>
        <begin position="91"/>
        <end position="111"/>
    </location>
</feature>
<dbReference type="GO" id="GO:0004175">
    <property type="term" value="F:endopeptidase activity"/>
    <property type="evidence" value="ECO:0007669"/>
    <property type="project" value="UniProtKB-ARBA"/>
</dbReference>
<feature type="transmembrane region" description="Helical" evidence="1">
    <location>
        <begin position="58"/>
        <end position="79"/>
    </location>
</feature>
<proteinExistence type="predicted"/>
<dbReference type="RefSeq" id="WP_144760421.1">
    <property type="nucleotide sequence ID" value="NZ_VMNW02000156.1"/>
</dbReference>
<keyword evidence="1" id="KW-1133">Transmembrane helix</keyword>
<dbReference type="OrthoDB" id="4407663at2"/>
<feature type="transmembrane region" description="Helical" evidence="1">
    <location>
        <begin position="228"/>
        <end position="247"/>
    </location>
</feature>
<sequence>MGQQAVREPRVRRLPVWAYLLVVAGYVLIAQGVGALLTRGLDIAYASPTNANELWRDMTVPIAAGLCYLALIVSVLRWWRPVWVDDVPAARWITIIPVLMIGVSVVSTDYGALADRGLGFTLLLLASTLLVGFAEEGLFRGLGVAVFRGAGGEGGVALWTSVIFGLAHASNLLSSGAKALVQVLATAAAGYFFYLVRRRSGGLLLPAVVHALWDFSLISSAVVPGREYFGPVLNVLALIAVAVLVFTRRGRTGPEALP</sequence>
<keyword evidence="3" id="KW-0645">Protease</keyword>
<dbReference type="GO" id="GO:0008237">
    <property type="term" value="F:metallopeptidase activity"/>
    <property type="evidence" value="ECO:0007669"/>
    <property type="project" value="UniProtKB-KW"/>
</dbReference>
<dbReference type="InterPro" id="IPR003675">
    <property type="entry name" value="Rce1/LyrA-like_dom"/>
</dbReference>
<feature type="transmembrane region" description="Helical" evidence="1">
    <location>
        <begin position="203"/>
        <end position="222"/>
    </location>
</feature>
<keyword evidence="1" id="KW-0472">Membrane</keyword>
<keyword evidence="3" id="KW-0482">Metalloprotease</keyword>
<dbReference type="EMBL" id="VMNW02000156">
    <property type="protein sequence ID" value="KAA9148951.1"/>
    <property type="molecule type" value="Genomic_DNA"/>
</dbReference>